<keyword evidence="4" id="KW-0378">Hydrolase</keyword>
<evidence type="ECO:0000256" key="3">
    <source>
        <dbReference type="ARBA" id="ARBA00022729"/>
    </source>
</evidence>
<dbReference type="PANTHER" id="PTHR11010">
    <property type="entry name" value="PROTEASE S28 PRO-X CARBOXYPEPTIDASE-RELATED"/>
    <property type="match status" value="1"/>
</dbReference>
<gene>
    <name evidence="8" type="primary">LOC113695266</name>
</gene>
<comment type="similarity">
    <text evidence="1">Belongs to the peptidase S28 family.</text>
</comment>
<dbReference type="Proteomes" id="UP001652660">
    <property type="component" value="Chromosome 1e"/>
</dbReference>
<evidence type="ECO:0000256" key="1">
    <source>
        <dbReference type="ARBA" id="ARBA00011079"/>
    </source>
</evidence>
<dbReference type="GeneID" id="113695266"/>
<feature type="signal peptide" evidence="6">
    <location>
        <begin position="1"/>
        <end position="25"/>
    </location>
</feature>
<evidence type="ECO:0000256" key="5">
    <source>
        <dbReference type="ARBA" id="ARBA00023180"/>
    </source>
</evidence>
<dbReference type="Pfam" id="PF05577">
    <property type="entry name" value="Peptidase_S28"/>
    <property type="match status" value="1"/>
</dbReference>
<keyword evidence="3 6" id="KW-0732">Signal</keyword>
<evidence type="ECO:0000313" key="7">
    <source>
        <dbReference type="Proteomes" id="UP001652660"/>
    </source>
</evidence>
<name>A0ABM4V3Y8_COFAR</name>
<keyword evidence="2" id="KW-0645">Protease</keyword>
<dbReference type="Gene3D" id="3.40.50.1820">
    <property type="entry name" value="alpha/beta hydrolase"/>
    <property type="match status" value="1"/>
</dbReference>
<reference evidence="7" key="1">
    <citation type="journal article" date="2025" name="Foods">
        <title>Unveiling the Microbial Signatures of Arabica Coffee Cherries: Insights into Ripeness Specific Diversity, Functional Traits, and Implications for Quality and Safety.</title>
        <authorList>
            <consortium name="RefSeq"/>
            <person name="Tenea G.N."/>
            <person name="Cifuentes V."/>
            <person name="Reyes P."/>
            <person name="Cevallos-Vallejos M."/>
        </authorList>
    </citation>
    <scope>NUCLEOTIDE SEQUENCE [LARGE SCALE GENOMIC DNA]</scope>
</reference>
<keyword evidence="7" id="KW-1185">Reference proteome</keyword>
<proteinExistence type="inferred from homology"/>
<dbReference type="PANTHER" id="PTHR11010:SF96">
    <property type="entry name" value="LYSOSOMAL PRO-X CARBOXYPEPTIDASE-LIKE ISOFORM X1"/>
    <property type="match status" value="1"/>
</dbReference>
<accession>A0ABM4V3Y8</accession>
<dbReference type="InterPro" id="IPR008758">
    <property type="entry name" value="Peptidase_S28"/>
</dbReference>
<evidence type="ECO:0000313" key="8">
    <source>
        <dbReference type="RefSeq" id="XP_071914252.1"/>
    </source>
</evidence>
<evidence type="ECO:0000256" key="4">
    <source>
        <dbReference type="ARBA" id="ARBA00022801"/>
    </source>
</evidence>
<dbReference type="Gene3D" id="1.20.120.980">
    <property type="entry name" value="Serine carboxypeptidase S28, SKS domain"/>
    <property type="match status" value="1"/>
</dbReference>
<reference evidence="8" key="2">
    <citation type="submission" date="2025-08" db="UniProtKB">
        <authorList>
            <consortium name="RefSeq"/>
        </authorList>
    </citation>
    <scope>IDENTIFICATION</scope>
    <source>
        <tissue evidence="8">Leaves</tissue>
    </source>
</reference>
<dbReference type="InterPro" id="IPR029058">
    <property type="entry name" value="AB_hydrolase_fold"/>
</dbReference>
<dbReference type="RefSeq" id="XP_071914252.1">
    <property type="nucleotide sequence ID" value="XM_072058151.1"/>
</dbReference>
<keyword evidence="5" id="KW-0325">Glycoprotein</keyword>
<feature type="chain" id="PRO_5046182146" evidence="6">
    <location>
        <begin position="26"/>
        <end position="561"/>
    </location>
</feature>
<organism evidence="7 8">
    <name type="scientific">Coffea arabica</name>
    <name type="common">Arabian coffee</name>
    <dbReference type="NCBI Taxonomy" id="13443"/>
    <lineage>
        <taxon>Eukaryota</taxon>
        <taxon>Viridiplantae</taxon>
        <taxon>Streptophyta</taxon>
        <taxon>Embryophyta</taxon>
        <taxon>Tracheophyta</taxon>
        <taxon>Spermatophyta</taxon>
        <taxon>Magnoliopsida</taxon>
        <taxon>eudicotyledons</taxon>
        <taxon>Gunneridae</taxon>
        <taxon>Pentapetalae</taxon>
        <taxon>asterids</taxon>
        <taxon>lamiids</taxon>
        <taxon>Gentianales</taxon>
        <taxon>Rubiaceae</taxon>
        <taxon>Ixoroideae</taxon>
        <taxon>Gardenieae complex</taxon>
        <taxon>Bertiereae - Coffeeae clade</taxon>
        <taxon>Coffeeae</taxon>
        <taxon>Coffea</taxon>
    </lineage>
</organism>
<sequence length="561" mass="62921">MKPPTPKSYGVPLILLLFSIYSNSGAPYNIPRLTLHGSIPQYLESISPSSSPVSLHDFETYFYEQTLDHFNYGPPSYATFKQKYAINTKYWGGANSSSPIFAHLGAESPLDHDFLRVGFPVDHAPFFNALVVYVEHRYYGESVPFGSMEEALKNETTRGFFNSAQAIADYAEVLLYVKERFSSPNSPVIVFGGSYGGMLAAAAWFRLKYPHIAIGALASSAPVLYFDNITPQDGYYWIVTKDFLATSASCYRTIKDSWDIVDNIASQPGGLSILSQRFKTCSHLNSGVELKNFLVSMYASHAQYNHPPDYPLTVLCEAIDRAGSQTDIIGQIFAGVESAFGKNSSCYDVNYFHRPTETNEGWGWQRCSEMVMPIGRTVEAHMFQPAPFNLTEFTQYCKLVYGVPPRPHWITTYYGGHDIKLTLQKFASNIIFSNGRKDPYSSGGVLEDLSDSLLAISTAHETGPDLQSVGQRLSWKQEKRLDTFRGAFDKWSVHSFSPVCYPTLGVLHLLVYKFKNILFSHFRVSWLRLISSKPKYGSRVVSHATEDGGSNHRRMDQNVLC</sequence>
<protein>
    <submittedName>
        <fullName evidence="8">Uncharacterized protein isoform X1</fullName>
    </submittedName>
</protein>
<dbReference type="SUPFAM" id="SSF53474">
    <property type="entry name" value="alpha/beta-Hydrolases"/>
    <property type="match status" value="1"/>
</dbReference>
<evidence type="ECO:0000256" key="2">
    <source>
        <dbReference type="ARBA" id="ARBA00022670"/>
    </source>
</evidence>
<dbReference type="InterPro" id="IPR042269">
    <property type="entry name" value="Ser_carbopepase_S28_SKS"/>
</dbReference>
<evidence type="ECO:0000256" key="6">
    <source>
        <dbReference type="SAM" id="SignalP"/>
    </source>
</evidence>